<name>A0A0F5PJS9_9THEO</name>
<comment type="caution">
    <text evidence="1">The sequence shown here is derived from an EMBL/GenBank/DDBJ whole genome shotgun (WGS) entry which is preliminary data.</text>
</comment>
<protein>
    <submittedName>
        <fullName evidence="1">Uncharacterized protein</fullName>
    </submittedName>
</protein>
<evidence type="ECO:0000313" key="1">
    <source>
        <dbReference type="EMBL" id="KKC28922.1"/>
    </source>
</evidence>
<proteinExistence type="predicted"/>
<accession>A0A0F5PJS9</accession>
<evidence type="ECO:0000313" key="2">
    <source>
        <dbReference type="Proteomes" id="UP000010146"/>
    </source>
</evidence>
<sequence>MAEPYTIRGHIDVAKKGCGTKIPHLNYGGVILLVHGNTF</sequence>
<dbReference type="AlphaFoldDB" id="A0A0F5PJS9"/>
<gene>
    <name evidence="1" type="ORF">CDSM653_02082</name>
</gene>
<organism evidence="1 2">
    <name type="scientific">Caldanaerobacter subterraneus subsp. pacificus DSM 12653</name>
    <dbReference type="NCBI Taxonomy" id="391606"/>
    <lineage>
        <taxon>Bacteria</taxon>
        <taxon>Bacillati</taxon>
        <taxon>Bacillota</taxon>
        <taxon>Clostridia</taxon>
        <taxon>Thermoanaerobacterales</taxon>
        <taxon>Thermoanaerobacteraceae</taxon>
        <taxon>Caldanaerobacter</taxon>
    </lineage>
</organism>
<reference evidence="2" key="3">
    <citation type="submission" date="2015-02" db="EMBL/GenBank/DDBJ databases">
        <title>Genome analysis of three genomes within the thermophilic hydrogenogenic bacterial species Caldanaerobacter subterraneus.</title>
        <authorList>
            <person name="Sant'Anna F.H."/>
            <person name="Lebedinsky A."/>
            <person name="Sokolova T."/>
            <person name="Robb F.T."/>
            <person name="Gonzalez J.M."/>
        </authorList>
    </citation>
    <scope>NUCLEOTIDE SEQUENCE [LARGE SCALE GENOMIC DNA]</scope>
    <source>
        <strain evidence="2">DSM 12653</strain>
    </source>
</reference>
<dbReference type="Proteomes" id="UP000010146">
    <property type="component" value="Unassembled WGS sequence"/>
</dbReference>
<dbReference type="EMBL" id="ABXP02000111">
    <property type="protein sequence ID" value="KKC28922.1"/>
    <property type="molecule type" value="Genomic_DNA"/>
</dbReference>
<reference evidence="1 2" key="2">
    <citation type="journal article" date="2015" name="BMC Genomics">
        <title>Analysis of three genomes within the thermophilic bacterial species Caldanaerobacter subterraneus with a focus on carbon monoxide dehydrogenase evolution and hydrolase diversity.</title>
        <authorList>
            <person name="Sant'Anna F.H."/>
            <person name="Lebedinsky A.V."/>
            <person name="Sokolova T.G."/>
            <person name="Robb F.T."/>
            <person name="Gonzalez J.M."/>
        </authorList>
    </citation>
    <scope>NUCLEOTIDE SEQUENCE [LARGE SCALE GENOMIC DNA]</scope>
    <source>
        <strain evidence="1 2">DSM 12653</strain>
    </source>
</reference>
<reference evidence="1 2" key="1">
    <citation type="submission" date="2008-07" db="EMBL/GenBank/DDBJ databases">
        <authorList>
            <person name="Gonzalez J."/>
            <person name="Sokolova T."/>
            <person name="Ferriera S."/>
            <person name="Johnson J."/>
            <person name="Kravitz S."/>
            <person name="Beeson K."/>
            <person name="Sutton G."/>
            <person name="Rogers Y.-H."/>
            <person name="Friedman R."/>
            <person name="Frazier M."/>
            <person name="Venter J.C."/>
        </authorList>
    </citation>
    <scope>NUCLEOTIDE SEQUENCE [LARGE SCALE GENOMIC DNA]</scope>
    <source>
        <strain evidence="1 2">DSM 12653</strain>
    </source>
</reference>